<feature type="domain" description="Teneurin-like YD-shell" evidence="4">
    <location>
        <begin position="175"/>
        <end position="310"/>
    </location>
</feature>
<dbReference type="NCBIfam" id="TIGR03696">
    <property type="entry name" value="Rhs_assc_core"/>
    <property type="match status" value="1"/>
</dbReference>
<comment type="caution">
    <text evidence="5">The sequence shown here is derived from an EMBL/GenBank/DDBJ whole genome shotgun (WGS) entry which is preliminary data.</text>
</comment>
<dbReference type="InterPro" id="IPR045351">
    <property type="entry name" value="DUF6531"/>
</dbReference>
<reference evidence="5 6" key="1">
    <citation type="submission" date="2014-02" db="EMBL/GenBank/DDBJ databases">
        <title>The small core and large imbalanced accessory genome model reveals a collaborative survival strategy of Sorangium cellulosum strains in nature.</title>
        <authorList>
            <person name="Han K."/>
            <person name="Peng R."/>
            <person name="Blom J."/>
            <person name="Li Y.-Z."/>
        </authorList>
    </citation>
    <scope>NUCLEOTIDE SEQUENCE [LARGE SCALE GENOMIC DNA]</scope>
    <source>
        <strain evidence="5 6">So0008-312</strain>
    </source>
</reference>
<evidence type="ECO:0000256" key="1">
    <source>
        <dbReference type="ARBA" id="ARBA00022737"/>
    </source>
</evidence>
<dbReference type="Pfam" id="PF25023">
    <property type="entry name" value="TEN_YD-shell"/>
    <property type="match status" value="2"/>
</dbReference>
<dbReference type="PANTHER" id="PTHR32305:SF15">
    <property type="entry name" value="PROTEIN RHSA-RELATED"/>
    <property type="match status" value="1"/>
</dbReference>
<dbReference type="PANTHER" id="PTHR32305">
    <property type="match status" value="1"/>
</dbReference>
<dbReference type="Pfam" id="PF05593">
    <property type="entry name" value="RHS_repeat"/>
    <property type="match status" value="4"/>
</dbReference>
<dbReference type="InterPro" id="IPR031325">
    <property type="entry name" value="RHS_repeat"/>
</dbReference>
<dbReference type="SUPFAM" id="SSF63829">
    <property type="entry name" value="Calcium-dependent phosphotriesterase"/>
    <property type="match status" value="1"/>
</dbReference>
<dbReference type="Pfam" id="PF20148">
    <property type="entry name" value="DUF6531"/>
    <property type="match status" value="1"/>
</dbReference>
<feature type="compositionally biased region" description="Gly residues" evidence="2">
    <location>
        <begin position="29"/>
        <end position="61"/>
    </location>
</feature>
<feature type="domain" description="Teneurin-like YD-shell" evidence="4">
    <location>
        <begin position="851"/>
        <end position="971"/>
    </location>
</feature>
<dbReference type="OrthoDB" id="9757552at2"/>
<evidence type="ECO:0000259" key="3">
    <source>
        <dbReference type="Pfam" id="PF20148"/>
    </source>
</evidence>
<dbReference type="InterPro" id="IPR056823">
    <property type="entry name" value="TEN-like_YD-shell"/>
</dbReference>
<dbReference type="Gene3D" id="2.180.10.10">
    <property type="entry name" value="RHS repeat-associated core"/>
    <property type="match status" value="3"/>
</dbReference>
<organism evidence="5 6">
    <name type="scientific">Sorangium cellulosum</name>
    <name type="common">Polyangium cellulosum</name>
    <dbReference type="NCBI Taxonomy" id="56"/>
    <lineage>
        <taxon>Bacteria</taxon>
        <taxon>Pseudomonadati</taxon>
        <taxon>Myxococcota</taxon>
        <taxon>Polyangia</taxon>
        <taxon>Polyangiales</taxon>
        <taxon>Polyangiaceae</taxon>
        <taxon>Sorangium</taxon>
    </lineage>
</organism>
<evidence type="ECO:0000256" key="2">
    <source>
        <dbReference type="SAM" id="MobiDB-lite"/>
    </source>
</evidence>
<dbReference type="InterPro" id="IPR050708">
    <property type="entry name" value="T6SS_VgrG/RHS"/>
</dbReference>
<feature type="domain" description="DUF6531" evidence="3">
    <location>
        <begin position="76"/>
        <end position="149"/>
    </location>
</feature>
<dbReference type="Proteomes" id="UP000075260">
    <property type="component" value="Unassembled WGS sequence"/>
</dbReference>
<dbReference type="InterPro" id="IPR006530">
    <property type="entry name" value="YD"/>
</dbReference>
<evidence type="ECO:0000259" key="4">
    <source>
        <dbReference type="Pfam" id="PF25023"/>
    </source>
</evidence>
<feature type="region of interest" description="Disordered" evidence="2">
    <location>
        <begin position="1172"/>
        <end position="1191"/>
    </location>
</feature>
<feature type="region of interest" description="Disordered" evidence="2">
    <location>
        <begin position="29"/>
        <end position="72"/>
    </location>
</feature>
<dbReference type="AlphaFoldDB" id="A0A150QVK0"/>
<sequence>MARTAPVPNIPAIPGMNPGVFVMGGGGGGGGAGGAGGGAGASRQGAGGGSGGNQAQGGGKGAPDPQRYPLCGTKSHPVDVSTGRAFTHPILIVELPGPLPLQLTRSYSAHAHRRDVGLGWGWAHSLGWRVEERRRSVDVWTDQGTRVSFPKSLRTGDDVVSSFGFRLRREPWGYVVDPNDGRLYAFSEKLGEHLYLLTAIEDRNKNRVALVYEDGQLVEVTDSAGRKLRVRRDGAGHIASIEVKNALEQGRWIALERYDYDARGRLVGATDANGFSAHYEYDDEARLTADVDRAGLCFHFVYDAQGRCIESWGDYLSSPDPSLDPGVPSVLASGRHPARGVHHCVFEYLDEDYTHVIDSTHVGHFVHNALGLLTMAHDAGTSPVRAEYDPRGFLAVLEQPDGGVERFERDGRGNLLGYANQLGARTSIVRDEAGSPVEITDPLGGVTQIFRDARGNPEHIANPLGQTTTYRHDERGLLRERIDPNGARTSYQYDAQGNLTAVASPNGAVWRFRCDALGRVTGRTDPAGAETRFVYSDRGDLIEVIDAQGGVSRYQYDGERHLVWAQNPSGHVTEWGWGGYHRLCWRKDANGHVARLLYNREGELTTVVNELGEKHQLLYDIYGRLIEERTFDGRVLRYRLDAAGRPTRVTTGESMAAESAGPAVHTDLAYDLAGRLVQRTTPAGDEHFDYDMLGNLVEARWPGGHIELARDPLGQVVKETQVLGGEAHAVEARYDALGNRISRRTTLGHSEAIARDAMGSRMRTVLDDAALIEHGLDPLGREVFRRLPGGGAIGTSYDPLGRLSQQRVMRPAERPPTAPGHPAWVGELPDGVVALMSYRHDPTGELVARSGSARGATELRYDRVGQLLAMTPEVGRREVFRYDPAGNLHEGDGAPERRYGRGGKLLRKGDTEYRWDAEGRLVERREDAGGDKPRVYRYGWSGAGLLDHVEAPDGARVEFEYDPLARRVRKRVLAWDEAAGALRLTRETRFVWDGDVLVHEITRSPAQSAAAPGGAAAAVRTYCFMDDSFVPAAHREADGRWVHYVNDPVGTPEHLLDDAGAIVGSLDRQAFGLEAPRDGGASTPLRFPGQYEDAETGLYYNRYRYYDPADGMFVSPDPLGVAGGSGYYGYAVNPFAWIDPFGLASLREAERLLEDSENRSFGNNVGHARAHVPGPGQDPAALATSRPTKQTNTVFRSRNQALRSLRDIMTRDDAALRSLAPGQVHSGAYTPRETLEGLESKSGQPAQRACVNRVTYSIGRLPNGQLHLLHFAPRQS</sequence>
<dbReference type="NCBIfam" id="TIGR01643">
    <property type="entry name" value="YD_repeat_2x"/>
    <property type="match status" value="7"/>
</dbReference>
<keyword evidence="1" id="KW-0677">Repeat</keyword>
<name>A0A150QVK0_SORCE</name>
<proteinExistence type="predicted"/>
<gene>
    <name evidence="5" type="ORF">BE15_31085</name>
</gene>
<accession>A0A150QVK0</accession>
<evidence type="ECO:0000313" key="6">
    <source>
        <dbReference type="Proteomes" id="UP000075260"/>
    </source>
</evidence>
<protein>
    <submittedName>
        <fullName evidence="5">Uncharacterized protein</fullName>
    </submittedName>
</protein>
<dbReference type="InterPro" id="IPR022385">
    <property type="entry name" value="Rhs_assc_core"/>
</dbReference>
<dbReference type="EMBL" id="JEMA01000298">
    <property type="protein sequence ID" value="KYF72014.1"/>
    <property type="molecule type" value="Genomic_DNA"/>
</dbReference>
<dbReference type="RefSeq" id="WP_061606647.1">
    <property type="nucleotide sequence ID" value="NZ_JEMA01000298.1"/>
</dbReference>
<evidence type="ECO:0000313" key="5">
    <source>
        <dbReference type="EMBL" id="KYF72014.1"/>
    </source>
</evidence>